<dbReference type="Proteomes" id="UP000239297">
    <property type="component" value="Unassembled WGS sequence"/>
</dbReference>
<dbReference type="PANTHER" id="PTHR43143">
    <property type="entry name" value="METALLOPHOSPHOESTERASE, CALCINEURIN SUPERFAMILY"/>
    <property type="match status" value="1"/>
</dbReference>
<keyword evidence="2" id="KW-1185">Reference proteome</keyword>
<evidence type="ECO:0000313" key="1">
    <source>
        <dbReference type="EMBL" id="PPB50564.1"/>
    </source>
</evidence>
<dbReference type="SUPFAM" id="SSF56300">
    <property type="entry name" value="Metallo-dependent phosphatases"/>
    <property type="match status" value="1"/>
</dbReference>
<accession>A0A2S5J182</accession>
<protein>
    <recommendedName>
        <fullName evidence="3">TIGR03767 family metallophosphoesterase</fullName>
    </recommendedName>
</protein>
<dbReference type="InterPro" id="IPR029052">
    <property type="entry name" value="Metallo-depent_PP-like"/>
</dbReference>
<dbReference type="AlphaFoldDB" id="A0A2S5J182"/>
<sequence length="553" mass="60657">MPNGSSPGGRTTTREQTVRLGARLAEGKAYRVLENADGQAPVLREDLAQRSDGSDAEPAALAVFGHITDSHIIDATNPGRMSFLWQYFDFDDGYPTSGRFRPQDTLTLHVLDATIRAFNALERGPVSGRGVDALVLTGDITNSFMISEVEAAASILKGGDGNSNPVGRYEGIQDHGRAPSRLRKNIWHPEAEEGDTPPDLWKEQHGYPTVPGLLDAASRTIDAPGSAFPWYVGFGNHDEAGRFDGSELSSREELTDRIRTGPRLPLELPDGMDTSEFWKKAEGGETDQERLLAATPSRTVTSSKRRTVFDQAKFRSELARDHQSTGTPAATDSLYYTFDVSPDLRGIMLNTTSPDGGGRAVLDQDQTSWLVEQLTSVSSRYVDDDGDIITADIEDKLVALFSHHPLRAFDEESSTEDDRGEPMAREELLTLLTRFPNVVLWMNGHEHRHKVVPHPGRDDSSGFWEITTASLIDFPQQSRVVELVDNRDGSLSIIATLVDHSFAADVRRDGSHTPQSLAALSLELAANRPGLEAERVMGSSRDQNVELLVTAPF</sequence>
<name>A0A2S5J182_9MICC</name>
<dbReference type="Gene3D" id="3.60.21.10">
    <property type="match status" value="1"/>
</dbReference>
<dbReference type="InterPro" id="IPR051918">
    <property type="entry name" value="STPP_CPPED1"/>
</dbReference>
<reference evidence="1 2" key="1">
    <citation type="journal article" date="2014" name="Int. J. Syst. Evol. Microbiol.">
        <title>Arthrobacter pityocampae sp. nov., isolated from Thaumetopoea pityocampa (Lep., Thaumetopoeidae).</title>
        <authorList>
            <person name="Ince I.A."/>
            <person name="Demirbag Z."/>
            <person name="Kati H."/>
        </authorList>
    </citation>
    <scope>NUCLEOTIDE SEQUENCE [LARGE SCALE GENOMIC DNA]</scope>
    <source>
        <strain evidence="1 2">Tp2</strain>
    </source>
</reference>
<dbReference type="EMBL" id="PRKW01000001">
    <property type="protein sequence ID" value="PPB50564.1"/>
    <property type="molecule type" value="Genomic_DNA"/>
</dbReference>
<proteinExistence type="predicted"/>
<evidence type="ECO:0008006" key="3">
    <source>
        <dbReference type="Google" id="ProtNLM"/>
    </source>
</evidence>
<evidence type="ECO:0000313" key="2">
    <source>
        <dbReference type="Proteomes" id="UP000239297"/>
    </source>
</evidence>
<comment type="caution">
    <text evidence="1">The sequence shown here is derived from an EMBL/GenBank/DDBJ whole genome shotgun (WGS) entry which is preliminary data.</text>
</comment>
<gene>
    <name evidence="1" type="ORF">C4K88_01330</name>
</gene>
<dbReference type="PANTHER" id="PTHR43143:SF1">
    <property type="entry name" value="SERINE_THREONINE-PROTEIN PHOSPHATASE CPPED1"/>
    <property type="match status" value="1"/>
</dbReference>
<organism evidence="1 2">
    <name type="scientific">Arthrobacter pityocampae</name>
    <dbReference type="NCBI Taxonomy" id="547334"/>
    <lineage>
        <taxon>Bacteria</taxon>
        <taxon>Bacillati</taxon>
        <taxon>Actinomycetota</taxon>
        <taxon>Actinomycetes</taxon>
        <taxon>Micrococcales</taxon>
        <taxon>Micrococcaceae</taxon>
        <taxon>Arthrobacter</taxon>
    </lineage>
</organism>